<proteinExistence type="predicted"/>
<organism evidence="1 2">
    <name type="scientific">Etheostoma spectabile</name>
    <name type="common">orangethroat darter</name>
    <dbReference type="NCBI Taxonomy" id="54343"/>
    <lineage>
        <taxon>Eukaryota</taxon>
        <taxon>Metazoa</taxon>
        <taxon>Chordata</taxon>
        <taxon>Craniata</taxon>
        <taxon>Vertebrata</taxon>
        <taxon>Euteleostomi</taxon>
        <taxon>Actinopterygii</taxon>
        <taxon>Neopterygii</taxon>
        <taxon>Teleostei</taxon>
        <taxon>Neoteleostei</taxon>
        <taxon>Acanthomorphata</taxon>
        <taxon>Eupercaria</taxon>
        <taxon>Perciformes</taxon>
        <taxon>Percoidei</taxon>
        <taxon>Percidae</taxon>
        <taxon>Etheostomatinae</taxon>
        <taxon>Etheostoma</taxon>
    </lineage>
</organism>
<dbReference type="AlphaFoldDB" id="A0A5J5D618"/>
<evidence type="ECO:0000313" key="2">
    <source>
        <dbReference type="Proteomes" id="UP000327493"/>
    </source>
</evidence>
<gene>
    <name evidence="1" type="ORF">FQN60_012882</name>
</gene>
<keyword evidence="2" id="KW-1185">Reference proteome</keyword>
<sequence>MSSAEVSTLGHLQLNVELHSASSVLQCCVGGILRSACLWRNEGPLLETFPFIKTPCEQTLRGPSPINATLAARDQTAERIHVNKILHNTLTDKERKKVVAANVLDNVQQRVVPCTTFTGLQIYASFCRTSACLVWSVADPACLQSFFILPFLSEASPESSAHRMVSPAGEVWCPAVLTQRMETSSQTEGAFSQCSSNPKTIWKFLESMSPAANRVESVQLSSAVEFRRAWTSIQRRQNTLLNPEVHHGPPAHHSLVLESSQKLSETSTLCAGHTLTDLTMELSGLKRAEFLDLGMFNRVQNEPTG</sequence>
<name>A0A5J5D618_9PERO</name>
<dbReference type="EMBL" id="VOFY01000009">
    <property type="protein sequence ID" value="KAA8589517.1"/>
    <property type="molecule type" value="Genomic_DNA"/>
</dbReference>
<evidence type="ECO:0000313" key="1">
    <source>
        <dbReference type="EMBL" id="KAA8589517.1"/>
    </source>
</evidence>
<accession>A0A5J5D618</accession>
<dbReference type="Proteomes" id="UP000327493">
    <property type="component" value="Chromosome 9"/>
</dbReference>
<reference evidence="1 2" key="1">
    <citation type="submission" date="2019-08" db="EMBL/GenBank/DDBJ databases">
        <title>A chromosome-level genome assembly, high-density linkage maps, and genome scans reveal the genomic architecture of hybrid incompatibilities underlying speciation via character displacement in darters (Percidae: Etheostominae).</title>
        <authorList>
            <person name="Moran R.L."/>
            <person name="Catchen J.M."/>
            <person name="Fuller R.C."/>
        </authorList>
    </citation>
    <scope>NUCLEOTIDE SEQUENCE [LARGE SCALE GENOMIC DNA]</scope>
    <source>
        <strain evidence="1">EspeVRDwgs_2016</strain>
        <tissue evidence="1">Muscle</tissue>
    </source>
</reference>
<protein>
    <submittedName>
        <fullName evidence="1">Uncharacterized protein</fullName>
    </submittedName>
</protein>
<comment type="caution">
    <text evidence="1">The sequence shown here is derived from an EMBL/GenBank/DDBJ whole genome shotgun (WGS) entry which is preliminary data.</text>
</comment>